<evidence type="ECO:0000256" key="3">
    <source>
        <dbReference type="ARBA" id="ARBA00022448"/>
    </source>
</evidence>
<dbReference type="Proteomes" id="UP001461163">
    <property type="component" value="Unassembled WGS sequence"/>
</dbReference>
<dbReference type="RefSeq" id="WP_342882344.1">
    <property type="nucleotide sequence ID" value="NZ_JBBMQS010000010.1"/>
</dbReference>
<comment type="similarity">
    <text evidence="2">Belongs to the bacterial solute-binding protein 1 family.</text>
</comment>
<name>A0ABU9SYU4_9ALTE</name>
<reference evidence="6 7" key="1">
    <citation type="submission" date="2024-03" db="EMBL/GenBank/DDBJ databases">
        <title>Community enrichment and isolation of bacterial strains for fucoidan degradation.</title>
        <authorList>
            <person name="Sichert A."/>
        </authorList>
    </citation>
    <scope>NUCLEOTIDE SEQUENCE [LARGE SCALE GENOMIC DNA]</scope>
    <source>
        <strain evidence="6 7">AS12</strain>
    </source>
</reference>
<evidence type="ECO:0000256" key="1">
    <source>
        <dbReference type="ARBA" id="ARBA00004418"/>
    </source>
</evidence>
<proteinExistence type="inferred from homology"/>
<feature type="chain" id="PRO_5047260889" evidence="5">
    <location>
        <begin position="24"/>
        <end position="631"/>
    </location>
</feature>
<dbReference type="PANTHER" id="PTHR43649">
    <property type="entry name" value="ARABINOSE-BINDING PROTEIN-RELATED"/>
    <property type="match status" value="1"/>
</dbReference>
<dbReference type="InterPro" id="IPR006059">
    <property type="entry name" value="SBP"/>
</dbReference>
<evidence type="ECO:0000313" key="7">
    <source>
        <dbReference type="Proteomes" id="UP001461163"/>
    </source>
</evidence>
<comment type="subcellular location">
    <subcellularLocation>
        <location evidence="1">Periplasm</location>
    </subcellularLocation>
</comment>
<evidence type="ECO:0000256" key="2">
    <source>
        <dbReference type="ARBA" id="ARBA00008520"/>
    </source>
</evidence>
<accession>A0ABU9SYU4</accession>
<evidence type="ECO:0000313" key="6">
    <source>
        <dbReference type="EMBL" id="MEM5499051.1"/>
    </source>
</evidence>
<protein>
    <submittedName>
        <fullName evidence="6">Extracellular solute-binding protein</fullName>
    </submittedName>
</protein>
<evidence type="ECO:0000256" key="4">
    <source>
        <dbReference type="ARBA" id="ARBA00022729"/>
    </source>
</evidence>
<dbReference type="SUPFAM" id="SSF53850">
    <property type="entry name" value="Periplasmic binding protein-like II"/>
    <property type="match status" value="2"/>
</dbReference>
<dbReference type="InterPro" id="IPR006061">
    <property type="entry name" value="SBP_1_CS"/>
</dbReference>
<dbReference type="PANTHER" id="PTHR43649:SF14">
    <property type="entry name" value="BLR3389 PROTEIN"/>
    <property type="match status" value="1"/>
</dbReference>
<sequence length="631" mass="71433">MSNIINILWGALFFLSFSAIAQAQQVLSVAVLTTNERQSDIYRGVFNDFSTQSSQYDVNVTFFSDKEFKRLLPKWLETGEFDLLYWQAGERLRSLIAQDVIQPIDSLLPREELQSAIQPAVLRSVTHQSASNADAATYALPIAQYGWGFYYNKAVFQELSVKPPKNWKEFIALCQRIKAQGANPLVQAVQESWPVLAWLDYLSLDAGGLEFRQQLIDGQTLSGATADIFLKQFEQLLSNEWFFAPQRHWTWQQVMKVVEDKQAAMTLMGQFAEGTIDPLLNKDIGFFSFPKANQMNQAEVAPLEIWVVPRSAKNKAHLAPLLRFLLANNKEMAMGFDSLPVVNTQFTQDLPSDRVKIAANSLANSSTLVQFFDREAKDDIAKNAARSIAKSIHEDNSASLREGILKRTHINYETNTFAQAAELPQLYFASVTGLKESFFASNLMQEIYQQLGYGISVTRFGSLEASLNAYRFGGDGELMRVDGYKHLAPSLQQIPEPLANVSFYLVCKDLDMCATSLPKASEVSVINDLLVVNNWANENQVKLKKYDTVETLFRAFNDNEQGLMVLGASEIIDNKLLISSSTYRTIITVPLYHYVHNKHKELIPLIDSALKEYKKTEQYQALKNRYWLQHN</sequence>
<gene>
    <name evidence="6" type="ORF">WNY77_16695</name>
</gene>
<feature type="signal peptide" evidence="5">
    <location>
        <begin position="1"/>
        <end position="23"/>
    </location>
</feature>
<keyword evidence="7" id="KW-1185">Reference proteome</keyword>
<dbReference type="PROSITE" id="PS01037">
    <property type="entry name" value="SBP_BACTERIAL_1"/>
    <property type="match status" value="1"/>
</dbReference>
<dbReference type="Gene3D" id="3.40.190.10">
    <property type="entry name" value="Periplasmic binding protein-like II"/>
    <property type="match status" value="2"/>
</dbReference>
<dbReference type="InterPro" id="IPR050490">
    <property type="entry name" value="Bact_solute-bd_prot1"/>
</dbReference>
<dbReference type="Pfam" id="PF01547">
    <property type="entry name" value="SBP_bac_1"/>
    <property type="match status" value="1"/>
</dbReference>
<organism evidence="6 7">
    <name type="scientific">Paraglaciecola mesophila</name>
    <dbReference type="NCBI Taxonomy" id="197222"/>
    <lineage>
        <taxon>Bacteria</taxon>
        <taxon>Pseudomonadati</taxon>
        <taxon>Pseudomonadota</taxon>
        <taxon>Gammaproteobacteria</taxon>
        <taxon>Alteromonadales</taxon>
        <taxon>Alteromonadaceae</taxon>
        <taxon>Paraglaciecola</taxon>
    </lineage>
</organism>
<dbReference type="EMBL" id="JBBMQS010000010">
    <property type="protein sequence ID" value="MEM5499051.1"/>
    <property type="molecule type" value="Genomic_DNA"/>
</dbReference>
<keyword evidence="4 5" id="KW-0732">Signal</keyword>
<keyword evidence="3" id="KW-0813">Transport</keyword>
<comment type="caution">
    <text evidence="6">The sequence shown here is derived from an EMBL/GenBank/DDBJ whole genome shotgun (WGS) entry which is preliminary data.</text>
</comment>
<evidence type="ECO:0000256" key="5">
    <source>
        <dbReference type="SAM" id="SignalP"/>
    </source>
</evidence>